<dbReference type="InterPro" id="IPR006439">
    <property type="entry name" value="HAD-SF_hydro_IA"/>
</dbReference>
<dbReference type="SFLD" id="SFLDG01129">
    <property type="entry name" value="C1.5:_HAD__Beta-PGM__Phosphata"/>
    <property type="match status" value="1"/>
</dbReference>
<protein>
    <submittedName>
        <fullName evidence="1">Beta-phosphoglucomutase</fullName>
    </submittedName>
</protein>
<dbReference type="NCBIfam" id="TIGR01509">
    <property type="entry name" value="HAD-SF-IA-v3"/>
    <property type="match status" value="1"/>
</dbReference>
<dbReference type="SUPFAM" id="SSF56784">
    <property type="entry name" value="HAD-like"/>
    <property type="match status" value="1"/>
</dbReference>
<dbReference type="InterPro" id="IPR023214">
    <property type="entry name" value="HAD_sf"/>
</dbReference>
<dbReference type="PANTHER" id="PTHR18901">
    <property type="entry name" value="2-DEOXYGLUCOSE-6-PHOSPHATE PHOSPHATASE 2"/>
    <property type="match status" value="1"/>
</dbReference>
<dbReference type="InterPro" id="IPR023198">
    <property type="entry name" value="PGP-like_dom2"/>
</dbReference>
<dbReference type="SFLD" id="SFLDS00003">
    <property type="entry name" value="Haloacid_Dehalogenase"/>
    <property type="match status" value="1"/>
</dbReference>
<evidence type="ECO:0000313" key="2">
    <source>
        <dbReference type="Proteomes" id="UP000245021"/>
    </source>
</evidence>
<dbReference type="Gene3D" id="3.40.50.1000">
    <property type="entry name" value="HAD superfamily/HAD-like"/>
    <property type="match status" value="1"/>
</dbReference>
<reference evidence="1 2" key="1">
    <citation type="journal article" date="2018" name="Genome Announc.">
        <title>Draft Genome Sequence of Lactococcus sp. Strain NtB2 (JCM 32569), Isolated from the Gut of the Higher Termite Nasutitermes takasagoensis.</title>
        <authorList>
            <person name="Noda S."/>
            <person name="Aihara C."/>
            <person name="Yuki M."/>
            <person name="Ohkuma M."/>
        </authorList>
    </citation>
    <scope>NUCLEOTIDE SEQUENCE [LARGE SCALE GENOMIC DNA]</scope>
    <source>
        <strain evidence="1 2">NtB2</strain>
    </source>
</reference>
<dbReference type="RefSeq" id="WP_109245631.1">
    <property type="nucleotide sequence ID" value="NZ_BFFO01000004.1"/>
</dbReference>
<keyword evidence="2" id="KW-1185">Reference proteome</keyword>
<dbReference type="CDD" id="cd07505">
    <property type="entry name" value="HAD_BPGM-like"/>
    <property type="match status" value="1"/>
</dbReference>
<proteinExistence type="predicted"/>
<dbReference type="InterPro" id="IPR041492">
    <property type="entry name" value="HAD_2"/>
</dbReference>
<evidence type="ECO:0000313" key="1">
    <source>
        <dbReference type="EMBL" id="GBG96654.1"/>
    </source>
</evidence>
<sequence>MTVKAIIFDMDGVLVDTENYYLKRREDFFASQGISLAGFPHSFFIGGKMQDVWDKILGDAYSPEEKAKILSAYDKHKKGNVLPYTELLFPDVRDILEFLKNKGIRMALASSTAMSDIEHNLKVNELAGYFELLRSGSDLKHSKPDPEIYLITLEALGLAKDEVIVIEDSEKGIASAKAAGLECWAIKDDRFGMNQEAADQIFPSLTAVKEKLAEML</sequence>
<dbReference type="EMBL" id="BFFO01000004">
    <property type="protein sequence ID" value="GBG96654.1"/>
    <property type="molecule type" value="Genomic_DNA"/>
</dbReference>
<dbReference type="Gene3D" id="1.10.150.240">
    <property type="entry name" value="Putative phosphatase, domain 2"/>
    <property type="match status" value="1"/>
</dbReference>
<dbReference type="Proteomes" id="UP000245021">
    <property type="component" value="Unassembled WGS sequence"/>
</dbReference>
<organism evidence="1 2">
    <name type="scientific">Lactococcus termiticola</name>
    <dbReference type="NCBI Taxonomy" id="2169526"/>
    <lineage>
        <taxon>Bacteria</taxon>
        <taxon>Bacillati</taxon>
        <taxon>Bacillota</taxon>
        <taxon>Bacilli</taxon>
        <taxon>Lactobacillales</taxon>
        <taxon>Streptococcaceae</taxon>
        <taxon>Lactococcus</taxon>
    </lineage>
</organism>
<dbReference type="OrthoDB" id="9797743at2"/>
<accession>A0A2R5HF31</accession>
<dbReference type="PANTHER" id="PTHR18901:SF38">
    <property type="entry name" value="PSEUDOURIDINE-5'-PHOSPHATASE"/>
    <property type="match status" value="1"/>
</dbReference>
<dbReference type="AlphaFoldDB" id="A0A2R5HF31"/>
<dbReference type="InterPro" id="IPR036412">
    <property type="entry name" value="HAD-like_sf"/>
</dbReference>
<comment type="caution">
    <text evidence="1">The sequence shown here is derived from an EMBL/GenBank/DDBJ whole genome shotgun (WGS) entry which is preliminary data.</text>
</comment>
<dbReference type="PRINTS" id="PR00413">
    <property type="entry name" value="HADHALOGNASE"/>
</dbReference>
<dbReference type="Pfam" id="PF13419">
    <property type="entry name" value="HAD_2"/>
    <property type="match status" value="1"/>
</dbReference>
<dbReference type="NCBIfam" id="TIGR01549">
    <property type="entry name" value="HAD-SF-IA-v1"/>
    <property type="match status" value="1"/>
</dbReference>
<gene>
    <name evidence="1" type="primary">pgmB_1</name>
    <name evidence="1" type="ORF">NtB2_00778</name>
</gene>
<name>A0A2R5HF31_9LACT</name>
<dbReference type="SFLD" id="SFLDG01135">
    <property type="entry name" value="C1.5.6:_HAD__Beta-PGM__Phospha"/>
    <property type="match status" value="1"/>
</dbReference>